<evidence type="ECO:0000313" key="3">
    <source>
        <dbReference type="Proteomes" id="UP000243876"/>
    </source>
</evidence>
<organism evidence="2 3">
    <name type="scientific">Sporidiobolus salmonicolor</name>
    <name type="common">Yeast-like fungus</name>
    <name type="synonym">Sporobolomyces salmonicolor</name>
    <dbReference type="NCBI Taxonomy" id="5005"/>
    <lineage>
        <taxon>Eukaryota</taxon>
        <taxon>Fungi</taxon>
        <taxon>Dikarya</taxon>
        <taxon>Basidiomycota</taxon>
        <taxon>Pucciniomycotina</taxon>
        <taxon>Microbotryomycetes</taxon>
        <taxon>Sporidiobolales</taxon>
        <taxon>Sporidiobolaceae</taxon>
        <taxon>Sporobolomyces</taxon>
    </lineage>
</organism>
<dbReference type="PANTHER" id="PTHR34407:SF1">
    <property type="entry name" value="SGNH HYDROLASE-TYPE ESTERASE DOMAIN-CONTAINING PROTEIN"/>
    <property type="match status" value="1"/>
</dbReference>
<dbReference type="OrthoDB" id="544608at2759"/>
<reference evidence="3" key="1">
    <citation type="submission" date="2015-02" db="EMBL/GenBank/DDBJ databases">
        <authorList>
            <person name="Gon?alves P."/>
        </authorList>
    </citation>
    <scope>NUCLEOTIDE SEQUENCE [LARGE SCALE GENOMIC DNA]</scope>
</reference>
<accession>A0A0D6ENM5</accession>
<sequence length="569" mass="62308">MTKIWLPASPPASPSGAPAPGLTHGARTSRSRLRPSVSTLGWALFHACVFLWYYDQLRSAPPRRPAAALPGPLLALNGSVSPALATSSCEVCILDPSDPLCEYGIDSVRLSRAYEGSGARLRRVLEKALRGEEVGIGVIGAAGHSVPVREGVQRWPERFFDDFQKLFPRAKLHVGAVAATDSKVSCAGLPWQYDPPTDDSLPRQFFSYCFEAVVPRDLDLYLVELDINNSPSEQTLHDDDALMRGLLELPQEPAVVRVAVFALMFDDLARGAMSTLITSQFFDVPVIRRHSQLPHSARDPPSRSRRNDLRPGLAWRTRLRELASSSPFAKVELTHLVLQRHISEVGHAAMADMLSLFVRKEVCETQRRQIAPPPPVAPASGWPLAEDLGKVPPLALWSSWLHPAPLVPISPLCQTAITPLSLLKPISHSPEFKLAEWNDKAAWASSTPGSQIRFSFKGTKVGIFIWASAGKGKDETSRDKQVRRREAPGTALCWIEEHALDEAEWNERYGGAEGAAAAPETRSWEMNSHWPERSASGAEFIELTEGLQPGDQYVVACPSLCVLSASLGS</sequence>
<keyword evidence="3" id="KW-1185">Reference proteome</keyword>
<dbReference type="AlphaFoldDB" id="A0A0D6ENM5"/>
<proteinExistence type="predicted"/>
<feature type="region of interest" description="Disordered" evidence="1">
    <location>
        <begin position="1"/>
        <end position="30"/>
    </location>
</feature>
<evidence type="ECO:0000256" key="1">
    <source>
        <dbReference type="SAM" id="MobiDB-lite"/>
    </source>
</evidence>
<gene>
    <name evidence="2" type="primary">SPOSA6832_03247</name>
</gene>
<name>A0A0D6ENM5_SPOSA</name>
<dbReference type="PANTHER" id="PTHR34407">
    <property type="entry name" value="EXPRESSED PROTEIN"/>
    <property type="match status" value="1"/>
</dbReference>
<dbReference type="EMBL" id="CENE01000015">
    <property type="protein sequence ID" value="CEQ41506.1"/>
    <property type="molecule type" value="Genomic_DNA"/>
</dbReference>
<evidence type="ECO:0000313" key="2">
    <source>
        <dbReference type="EMBL" id="CEQ41506.1"/>
    </source>
</evidence>
<dbReference type="Proteomes" id="UP000243876">
    <property type="component" value="Unassembled WGS sequence"/>
</dbReference>
<protein>
    <submittedName>
        <fullName evidence="2">SPOSA6832_03247-mRNA-1:cds</fullName>
    </submittedName>
</protein>